<sequence>MKNEVVWLRWAHHEQITNATKVRGPSSALVFSHLAWVPHLLGHPAKLHVRRRSTRAGLAGARTRRRYRRSTPALLPGAPPFSAKARARRPSGAVSARPEHEDHRPSAPAIPRAGVCGGRGVSQTATHTYLQSHGWNKHVALETATAGASARSFECSSESADDNALYVRRFAAGRDPHSLFPFYELSRSAEDHFTHAPSSFVTCRATLWEM</sequence>
<dbReference type="EMBL" id="OX459969">
    <property type="protein sequence ID" value="CAI9172973.1"/>
    <property type="molecule type" value="Genomic_DNA"/>
</dbReference>
<proteinExistence type="predicted"/>
<gene>
    <name evidence="2" type="ORF">MRATA1EN1_LOCUS21935</name>
</gene>
<reference evidence="2" key="1">
    <citation type="submission" date="2023-04" db="EMBL/GenBank/DDBJ databases">
        <authorList>
            <consortium name="ELIXIR-Norway"/>
        </authorList>
    </citation>
    <scope>NUCLEOTIDE SEQUENCE [LARGE SCALE GENOMIC DNA]</scope>
</reference>
<organism evidence="2 3">
    <name type="scientific">Rangifer tarandus platyrhynchus</name>
    <name type="common">Svalbard reindeer</name>
    <dbReference type="NCBI Taxonomy" id="3082113"/>
    <lineage>
        <taxon>Eukaryota</taxon>
        <taxon>Metazoa</taxon>
        <taxon>Chordata</taxon>
        <taxon>Craniata</taxon>
        <taxon>Vertebrata</taxon>
        <taxon>Euteleostomi</taxon>
        <taxon>Mammalia</taxon>
        <taxon>Eutheria</taxon>
        <taxon>Laurasiatheria</taxon>
        <taxon>Artiodactyla</taxon>
        <taxon>Ruminantia</taxon>
        <taxon>Pecora</taxon>
        <taxon>Cervidae</taxon>
        <taxon>Odocoileinae</taxon>
        <taxon>Rangifer</taxon>
    </lineage>
</organism>
<keyword evidence="3" id="KW-1185">Reference proteome</keyword>
<accession>A0ABN8ZGD5</accession>
<evidence type="ECO:0000313" key="2">
    <source>
        <dbReference type="EMBL" id="CAI9172973.1"/>
    </source>
</evidence>
<name>A0ABN8ZGD5_RANTA</name>
<protein>
    <submittedName>
        <fullName evidence="2">Uncharacterized protein</fullName>
    </submittedName>
</protein>
<dbReference type="Proteomes" id="UP001176941">
    <property type="component" value="Chromosome 33"/>
</dbReference>
<feature type="region of interest" description="Disordered" evidence="1">
    <location>
        <begin position="54"/>
        <end position="114"/>
    </location>
</feature>
<evidence type="ECO:0000256" key="1">
    <source>
        <dbReference type="SAM" id="MobiDB-lite"/>
    </source>
</evidence>
<evidence type="ECO:0000313" key="3">
    <source>
        <dbReference type="Proteomes" id="UP001176941"/>
    </source>
</evidence>